<proteinExistence type="predicted"/>
<name>A0A8J3XAC1_9ACTN</name>
<reference evidence="1 2" key="1">
    <citation type="submission" date="2021-01" db="EMBL/GenBank/DDBJ databases">
        <title>Whole genome shotgun sequence of Planotetraspora mira NBRC 15435.</title>
        <authorList>
            <person name="Komaki H."/>
            <person name="Tamura T."/>
        </authorList>
    </citation>
    <scope>NUCLEOTIDE SEQUENCE [LARGE SCALE GENOMIC DNA]</scope>
    <source>
        <strain evidence="1 2">NBRC 15435</strain>
    </source>
</reference>
<accession>A0A8J3XAC1</accession>
<keyword evidence="2" id="KW-1185">Reference proteome</keyword>
<dbReference type="EMBL" id="BOOO01000037">
    <property type="protein sequence ID" value="GII32959.1"/>
    <property type="molecule type" value="Genomic_DNA"/>
</dbReference>
<comment type="caution">
    <text evidence="1">The sequence shown here is derived from an EMBL/GenBank/DDBJ whole genome shotgun (WGS) entry which is preliminary data.</text>
</comment>
<dbReference type="Proteomes" id="UP000650628">
    <property type="component" value="Unassembled WGS sequence"/>
</dbReference>
<protein>
    <submittedName>
        <fullName evidence="1">Uncharacterized protein</fullName>
    </submittedName>
</protein>
<sequence>MLMVRHHWSWKDVRRWLVTPTGRWRPIAADGIELFNMASTPVTRYRWRGSRIPNPWILNRV</sequence>
<gene>
    <name evidence="1" type="ORF">Pmi06nite_64010</name>
</gene>
<organism evidence="1 2">
    <name type="scientific">Planotetraspora mira</name>
    <dbReference type="NCBI Taxonomy" id="58121"/>
    <lineage>
        <taxon>Bacteria</taxon>
        <taxon>Bacillati</taxon>
        <taxon>Actinomycetota</taxon>
        <taxon>Actinomycetes</taxon>
        <taxon>Streptosporangiales</taxon>
        <taxon>Streptosporangiaceae</taxon>
        <taxon>Planotetraspora</taxon>
    </lineage>
</organism>
<evidence type="ECO:0000313" key="1">
    <source>
        <dbReference type="EMBL" id="GII32959.1"/>
    </source>
</evidence>
<evidence type="ECO:0000313" key="2">
    <source>
        <dbReference type="Proteomes" id="UP000650628"/>
    </source>
</evidence>
<dbReference type="AlphaFoldDB" id="A0A8J3XAC1"/>